<dbReference type="AlphaFoldDB" id="A0A8H8CMM0"/>
<name>A0A8H8CMM0_PSICU</name>
<comment type="caution">
    <text evidence="2">The sequence shown here is derived from an EMBL/GenBank/DDBJ whole genome shotgun (WGS) entry which is preliminary data.</text>
</comment>
<proteinExistence type="predicted"/>
<feature type="region of interest" description="Disordered" evidence="1">
    <location>
        <begin position="1"/>
        <end position="20"/>
    </location>
</feature>
<sequence length="78" mass="8914">MPDSTYPFKFQVPIPKDKNKNKGEIAYILPEQPSPPLSKLNIKLNTIAHIPERPKAQQPNDPTTQKPKSPTTQPHRQY</sequence>
<feature type="compositionally biased region" description="Low complexity" evidence="1">
    <location>
        <begin position="62"/>
        <end position="78"/>
    </location>
</feature>
<gene>
    <name evidence="2" type="ORF">JR316_002868</name>
</gene>
<reference evidence="2" key="1">
    <citation type="submission" date="2021-02" db="EMBL/GenBank/DDBJ databases">
        <title>Psilocybe cubensis genome.</title>
        <authorList>
            <person name="Mckernan K.J."/>
            <person name="Crawford S."/>
            <person name="Trippe A."/>
            <person name="Kane L.T."/>
            <person name="Mclaughlin S."/>
        </authorList>
    </citation>
    <scope>NUCLEOTIDE SEQUENCE [LARGE SCALE GENOMIC DNA]</scope>
    <source>
        <strain evidence="2">MGC-MH-2018</strain>
    </source>
</reference>
<evidence type="ECO:0000313" key="2">
    <source>
        <dbReference type="EMBL" id="KAG5170795.1"/>
    </source>
</evidence>
<evidence type="ECO:0000256" key="1">
    <source>
        <dbReference type="SAM" id="MobiDB-lite"/>
    </source>
</evidence>
<accession>A0A8H8CMM0</accession>
<protein>
    <submittedName>
        <fullName evidence="2">Uncharacterized protein</fullName>
    </submittedName>
</protein>
<organism evidence="2">
    <name type="scientific">Psilocybe cubensis</name>
    <name type="common">Psychedelic mushroom</name>
    <name type="synonym">Stropharia cubensis</name>
    <dbReference type="NCBI Taxonomy" id="181762"/>
    <lineage>
        <taxon>Eukaryota</taxon>
        <taxon>Fungi</taxon>
        <taxon>Dikarya</taxon>
        <taxon>Basidiomycota</taxon>
        <taxon>Agaricomycotina</taxon>
        <taxon>Agaricomycetes</taxon>
        <taxon>Agaricomycetidae</taxon>
        <taxon>Agaricales</taxon>
        <taxon>Agaricineae</taxon>
        <taxon>Strophariaceae</taxon>
        <taxon>Psilocybe</taxon>
    </lineage>
</organism>
<feature type="region of interest" description="Disordered" evidence="1">
    <location>
        <begin position="50"/>
        <end position="78"/>
    </location>
</feature>
<dbReference type="EMBL" id="JAFIQS010000003">
    <property type="protein sequence ID" value="KAG5170795.1"/>
    <property type="molecule type" value="Genomic_DNA"/>
</dbReference>